<reference evidence="2 3" key="1">
    <citation type="submission" date="2019-06" db="EMBL/GenBank/DDBJ databases">
        <title>Wine fermentation using esterase from Monascus purpureus.</title>
        <authorList>
            <person name="Geng C."/>
            <person name="Zhang Y."/>
        </authorList>
    </citation>
    <scope>NUCLEOTIDE SEQUENCE [LARGE SCALE GENOMIC DNA]</scope>
    <source>
        <strain evidence="2">HQ1</strain>
    </source>
</reference>
<feature type="region of interest" description="Disordered" evidence="1">
    <location>
        <begin position="1"/>
        <end position="35"/>
    </location>
</feature>
<protein>
    <submittedName>
        <fullName evidence="2">Uncharacterized protein</fullName>
    </submittedName>
</protein>
<gene>
    <name evidence="2" type="ORF">MPDQ_007923</name>
</gene>
<dbReference type="STRING" id="5098.A0A507QTF6"/>
<evidence type="ECO:0000313" key="2">
    <source>
        <dbReference type="EMBL" id="TQB71002.1"/>
    </source>
</evidence>
<evidence type="ECO:0000313" key="3">
    <source>
        <dbReference type="Proteomes" id="UP000319663"/>
    </source>
</evidence>
<organism evidence="2 3">
    <name type="scientific">Monascus purpureus</name>
    <name type="common">Red mold</name>
    <name type="synonym">Monascus anka</name>
    <dbReference type="NCBI Taxonomy" id="5098"/>
    <lineage>
        <taxon>Eukaryota</taxon>
        <taxon>Fungi</taxon>
        <taxon>Dikarya</taxon>
        <taxon>Ascomycota</taxon>
        <taxon>Pezizomycotina</taxon>
        <taxon>Eurotiomycetes</taxon>
        <taxon>Eurotiomycetidae</taxon>
        <taxon>Eurotiales</taxon>
        <taxon>Aspergillaceae</taxon>
        <taxon>Monascus</taxon>
    </lineage>
</organism>
<comment type="caution">
    <text evidence="2">The sequence shown here is derived from an EMBL/GenBank/DDBJ whole genome shotgun (WGS) entry which is preliminary data.</text>
</comment>
<accession>A0A507QTF6</accession>
<keyword evidence="3" id="KW-1185">Reference proteome</keyword>
<dbReference type="EMBL" id="VIFY01000090">
    <property type="protein sequence ID" value="TQB71002.1"/>
    <property type="molecule type" value="Genomic_DNA"/>
</dbReference>
<dbReference type="AlphaFoldDB" id="A0A507QTF6"/>
<name>A0A507QTF6_MONPU</name>
<sequence>MLGVRPEAPEEAGSVDSRVPSLSPPRSGSTMDVSPGATAALRGEVVDNVLLGQKVAEAHMRYTVTQDLFRIYHDSMENNLACWVTEQTCPYSVFRNAPGTNAREHMPSVKWRGGSAKWEDRFCAQACLLDRAYSHVRERKLTAIEEKNVSHAFHKAIMAFAMQWARRKTDRGLKSPNSGIAKATEDCWNEAYRSLQICAGVESIRVLYACLIFGLTARPRPCPSDHELLDMARMDEESSPFGVFSSQAPSQRKHAASIPSVLQELLDADQATEFLEHAARQLRMIRNKLEERKIHRGSCAAESHGFGTHELDTFNLIFWMGVVFETVHSPVFKRPIVITEEDCAIHIPSNSCAFNDPLPSYSSSAAAAAAADELQQKLPLWGDMLLQQRAADVDARKIEPGSFSTFEDIAEIISEAATIKTLLFRRVSQLQASIREIAPADRVERFIQETLRVIGFWDRSYGQHMKQYMQQHDSLLPRLQSWYCLILGHWQLGVLLFCEAVEEADQGGLSPRCRLEHRETSQSVTRLRMRTALAACNLAKACLHTHKKDPTSVEPALFHDVFQPAALLFEPSTTLLVRLFTKAALLLIDEISEDECEYMMLDPSKSLIKQHVNLCIKALECVGAVTNVAVLMASHVSQKLTQAISGAR</sequence>
<dbReference type="Proteomes" id="UP000319663">
    <property type="component" value="Unassembled WGS sequence"/>
</dbReference>
<proteinExistence type="predicted"/>
<evidence type="ECO:0000256" key="1">
    <source>
        <dbReference type="SAM" id="MobiDB-lite"/>
    </source>
</evidence>